<accession>A0A495V9C3</accession>
<comment type="caution">
    <text evidence="2">The sequence shown here is derived from an EMBL/GenBank/DDBJ whole genome shotgun (WGS) entry which is preliminary data.</text>
</comment>
<feature type="transmembrane region" description="Helical" evidence="1">
    <location>
        <begin position="115"/>
        <end position="138"/>
    </location>
</feature>
<keyword evidence="1" id="KW-1133">Transmembrane helix</keyword>
<dbReference type="AlphaFoldDB" id="A0A495V9C3"/>
<keyword evidence="1" id="KW-0812">Transmembrane</keyword>
<sequence length="171" mass="17746">MQALILFFVELCALRRTPQDLPASEVLLAVVAFASLVVGVMIGLVADLSIGASVAQTLFELAATLGALFFALRLMRLDARFIQSATALLGSGVVIGVIALIPLSFNPTGSQETDLAALGALLLLVVFVWSVVVTGHILRHTFQITLGQGAAIAVAFKVGVVLLMGIAFAGT</sequence>
<dbReference type="Proteomes" id="UP000274556">
    <property type="component" value="Unassembled WGS sequence"/>
</dbReference>
<feature type="transmembrane region" description="Helical" evidence="1">
    <location>
        <begin position="150"/>
        <end position="170"/>
    </location>
</feature>
<keyword evidence="3" id="KW-1185">Reference proteome</keyword>
<protein>
    <submittedName>
        <fullName evidence="2">Uncharacterized protein</fullName>
    </submittedName>
</protein>
<proteinExistence type="predicted"/>
<name>A0A495V9C3_9GAMM</name>
<reference evidence="2 3" key="1">
    <citation type="submission" date="2018-10" db="EMBL/GenBank/DDBJ databases">
        <title>Genomic Encyclopedia of Archaeal and Bacterial Type Strains, Phase II (KMG-II): from individual species to whole genera.</title>
        <authorList>
            <person name="Goeker M."/>
        </authorList>
    </citation>
    <scope>NUCLEOTIDE SEQUENCE [LARGE SCALE GENOMIC DNA]</scope>
    <source>
        <strain evidence="2 3">DSM 235</strain>
    </source>
</reference>
<feature type="transmembrane region" description="Helical" evidence="1">
    <location>
        <begin position="81"/>
        <end position="103"/>
    </location>
</feature>
<feature type="transmembrane region" description="Helical" evidence="1">
    <location>
        <begin position="26"/>
        <end position="46"/>
    </location>
</feature>
<gene>
    <name evidence="2" type="ORF">BDD21_2522</name>
</gene>
<dbReference type="OrthoDB" id="6717649at2"/>
<evidence type="ECO:0000313" key="2">
    <source>
        <dbReference type="EMBL" id="RKT45105.1"/>
    </source>
</evidence>
<dbReference type="EMBL" id="RBXL01000001">
    <property type="protein sequence ID" value="RKT45105.1"/>
    <property type="molecule type" value="Genomic_DNA"/>
</dbReference>
<keyword evidence="1" id="KW-0472">Membrane</keyword>
<evidence type="ECO:0000256" key="1">
    <source>
        <dbReference type="SAM" id="Phobius"/>
    </source>
</evidence>
<evidence type="ECO:0000313" key="3">
    <source>
        <dbReference type="Proteomes" id="UP000274556"/>
    </source>
</evidence>
<organism evidence="2 3">
    <name type="scientific">Thiocapsa rosea</name>
    <dbReference type="NCBI Taxonomy" id="69360"/>
    <lineage>
        <taxon>Bacteria</taxon>
        <taxon>Pseudomonadati</taxon>
        <taxon>Pseudomonadota</taxon>
        <taxon>Gammaproteobacteria</taxon>
        <taxon>Chromatiales</taxon>
        <taxon>Chromatiaceae</taxon>
        <taxon>Thiocapsa</taxon>
    </lineage>
</organism>
<feature type="transmembrane region" description="Helical" evidence="1">
    <location>
        <begin position="58"/>
        <end position="75"/>
    </location>
</feature>